<dbReference type="AlphaFoldDB" id="A0AA36M447"/>
<evidence type="ECO:0000313" key="1">
    <source>
        <dbReference type="EMBL" id="CAJ0597051.1"/>
    </source>
</evidence>
<accession>A0AA36M447</accession>
<keyword evidence="2" id="KW-1185">Reference proteome</keyword>
<sequence>MDSKLNLGITFKSFNGKKLSFVIHTNEKKKEGPIEIMESMLENWKFA</sequence>
<feature type="non-terminal residue" evidence="1">
    <location>
        <position position="1"/>
    </location>
</feature>
<dbReference type="EMBL" id="CATQJL010000223">
    <property type="protein sequence ID" value="CAJ0597051.1"/>
    <property type="molecule type" value="Genomic_DNA"/>
</dbReference>
<comment type="caution">
    <text evidence="1">The sequence shown here is derived from an EMBL/GenBank/DDBJ whole genome shotgun (WGS) entry which is preliminary data.</text>
</comment>
<name>A0AA36M447_CYLNA</name>
<evidence type="ECO:0000313" key="2">
    <source>
        <dbReference type="Proteomes" id="UP001176961"/>
    </source>
</evidence>
<protein>
    <submittedName>
        <fullName evidence="1">Uncharacterized protein</fullName>
    </submittedName>
</protein>
<reference evidence="1" key="1">
    <citation type="submission" date="2023-07" db="EMBL/GenBank/DDBJ databases">
        <authorList>
            <consortium name="CYATHOMIX"/>
        </authorList>
    </citation>
    <scope>NUCLEOTIDE SEQUENCE</scope>
    <source>
        <strain evidence="1">N/A</strain>
    </source>
</reference>
<dbReference type="Proteomes" id="UP001176961">
    <property type="component" value="Unassembled WGS sequence"/>
</dbReference>
<proteinExistence type="predicted"/>
<gene>
    <name evidence="1" type="ORF">CYNAS_LOCUS9034</name>
</gene>
<organism evidence="1 2">
    <name type="scientific">Cylicocyclus nassatus</name>
    <name type="common">Nematode worm</name>
    <dbReference type="NCBI Taxonomy" id="53992"/>
    <lineage>
        <taxon>Eukaryota</taxon>
        <taxon>Metazoa</taxon>
        <taxon>Ecdysozoa</taxon>
        <taxon>Nematoda</taxon>
        <taxon>Chromadorea</taxon>
        <taxon>Rhabditida</taxon>
        <taxon>Rhabditina</taxon>
        <taxon>Rhabditomorpha</taxon>
        <taxon>Strongyloidea</taxon>
        <taxon>Strongylidae</taxon>
        <taxon>Cylicocyclus</taxon>
    </lineage>
</organism>